<dbReference type="SMART" id="SM01027">
    <property type="entry name" value="Beta-Casp"/>
    <property type="match status" value="1"/>
</dbReference>
<dbReference type="GO" id="GO:0016787">
    <property type="term" value="F:hydrolase activity"/>
    <property type="evidence" value="ECO:0007669"/>
    <property type="project" value="UniProtKB-KW"/>
</dbReference>
<reference evidence="4 5" key="1">
    <citation type="journal article" date="2016" name="Nat. Commun.">
        <title>Thousands of microbial genomes shed light on interconnected biogeochemical processes in an aquifer system.</title>
        <authorList>
            <person name="Anantharaman K."/>
            <person name="Brown C.T."/>
            <person name="Hug L.A."/>
            <person name="Sharon I."/>
            <person name="Castelle C.J."/>
            <person name="Probst A.J."/>
            <person name="Thomas B.C."/>
            <person name="Singh A."/>
            <person name="Wilkins M.J."/>
            <person name="Karaoz U."/>
            <person name="Brodie E.L."/>
            <person name="Williams K.H."/>
            <person name="Hubbard S.S."/>
            <person name="Banfield J.F."/>
        </authorList>
    </citation>
    <scope>NUCLEOTIDE SEQUENCE [LARGE SCALE GENOMIC DNA]</scope>
</reference>
<gene>
    <name evidence="4" type="ORF">A3D71_02065</name>
</gene>
<dbReference type="Pfam" id="PF07521">
    <property type="entry name" value="RMMBL"/>
    <property type="match status" value="1"/>
</dbReference>
<dbReference type="SMART" id="SM00849">
    <property type="entry name" value="Lactamase_B"/>
    <property type="match status" value="1"/>
</dbReference>
<organism evidence="4 5">
    <name type="scientific">Candidatus Kaiserbacteria bacterium RIFCSPHIGHO2_02_FULL_55_20</name>
    <dbReference type="NCBI Taxonomy" id="1798497"/>
    <lineage>
        <taxon>Bacteria</taxon>
        <taxon>Candidatus Kaiseribacteriota</taxon>
    </lineage>
</organism>
<dbReference type="Proteomes" id="UP000177652">
    <property type="component" value="Unassembled WGS sequence"/>
</dbReference>
<protein>
    <recommendedName>
        <fullName evidence="6">MBL fold hydrolase</fullName>
    </recommendedName>
</protein>
<dbReference type="CDD" id="cd16295">
    <property type="entry name" value="TTHA0252-CPSF-like_MBL-fold"/>
    <property type="match status" value="1"/>
</dbReference>
<dbReference type="InterPro" id="IPR001279">
    <property type="entry name" value="Metallo-B-lactamas"/>
</dbReference>
<dbReference type="PANTHER" id="PTHR11203">
    <property type="entry name" value="CLEAVAGE AND POLYADENYLATION SPECIFICITY FACTOR FAMILY MEMBER"/>
    <property type="match status" value="1"/>
</dbReference>
<comment type="caution">
    <text evidence="4">The sequence shown here is derived from an EMBL/GenBank/DDBJ whole genome shotgun (WGS) entry which is preliminary data.</text>
</comment>
<evidence type="ECO:0000313" key="5">
    <source>
        <dbReference type="Proteomes" id="UP000177652"/>
    </source>
</evidence>
<dbReference type="InterPro" id="IPR022712">
    <property type="entry name" value="Beta_Casp"/>
</dbReference>
<dbReference type="Gene3D" id="3.40.50.10890">
    <property type="match status" value="1"/>
</dbReference>
<accession>A0A1F6DX41</accession>
<dbReference type="Pfam" id="PF10996">
    <property type="entry name" value="Beta-Casp"/>
    <property type="match status" value="1"/>
</dbReference>
<evidence type="ECO:0000256" key="1">
    <source>
        <dbReference type="ARBA" id="ARBA00022801"/>
    </source>
</evidence>
<dbReference type="STRING" id="1798497.A3D71_02065"/>
<dbReference type="GO" id="GO:0004521">
    <property type="term" value="F:RNA endonuclease activity"/>
    <property type="evidence" value="ECO:0007669"/>
    <property type="project" value="TreeGrafter"/>
</dbReference>
<feature type="domain" description="Metallo-beta-lactamase" evidence="2">
    <location>
        <begin position="15"/>
        <end position="239"/>
    </location>
</feature>
<evidence type="ECO:0000313" key="4">
    <source>
        <dbReference type="EMBL" id="OGG65983.1"/>
    </source>
</evidence>
<name>A0A1F6DX41_9BACT</name>
<dbReference type="Pfam" id="PF16661">
    <property type="entry name" value="Lactamase_B_6"/>
    <property type="match status" value="1"/>
</dbReference>
<keyword evidence="1" id="KW-0378">Hydrolase</keyword>
<dbReference type="InterPro" id="IPR050698">
    <property type="entry name" value="MBL"/>
</dbReference>
<dbReference type="InterPro" id="IPR036866">
    <property type="entry name" value="RibonucZ/Hydroxyglut_hydro"/>
</dbReference>
<dbReference type="PANTHER" id="PTHR11203:SF37">
    <property type="entry name" value="INTEGRATOR COMPLEX SUBUNIT 11"/>
    <property type="match status" value="1"/>
</dbReference>
<dbReference type="Gene3D" id="3.60.15.10">
    <property type="entry name" value="Ribonuclease Z/Hydroxyacylglutathione hydrolase-like"/>
    <property type="match status" value="1"/>
</dbReference>
<evidence type="ECO:0000259" key="3">
    <source>
        <dbReference type="SMART" id="SM01027"/>
    </source>
</evidence>
<dbReference type="EMBL" id="MFLK01000024">
    <property type="protein sequence ID" value="OGG65983.1"/>
    <property type="molecule type" value="Genomic_DNA"/>
</dbReference>
<feature type="domain" description="Beta-Casp" evidence="3">
    <location>
        <begin position="244"/>
        <end position="369"/>
    </location>
</feature>
<evidence type="ECO:0000259" key="2">
    <source>
        <dbReference type="SMART" id="SM00849"/>
    </source>
</evidence>
<evidence type="ECO:0008006" key="6">
    <source>
        <dbReference type="Google" id="ProtNLM"/>
    </source>
</evidence>
<dbReference type="SUPFAM" id="SSF56281">
    <property type="entry name" value="Metallo-hydrolase/oxidoreductase"/>
    <property type="match status" value="1"/>
</dbReference>
<dbReference type="InterPro" id="IPR011108">
    <property type="entry name" value="RMMBL"/>
</dbReference>
<proteinExistence type="predicted"/>
<dbReference type="AlphaFoldDB" id="A0A1F6DX41"/>
<sequence length="456" mass="50344">MAAKITFYGGAGTVTGANFLLDTRPAQAGGKILIDCGILQREQVCDTANSAPFAYDAKTVDALLVTHAHQDHIGRIPRLVRDGFRGAIHSTGATYDLAALMFADALNVMKQDAERRGCEILYEKKDIEQALALWSAHEYHEPFVLDDVSVEFLDAGHILGSAIVKLTRNSRTLLFTGDLGNSPEPLLNDTESPAGANYIVMESVYGDRVHEGRDERREQLRNCIEIVRARKGVLLIPSFSIERTQVLLFELNTMMEEGTLTPIPVYLDAPLGIEVTDVFRKYRNLLNPEARDRFLEGGDPFSFTALKLTRGINESRAIHGAPDPKVIIAGAGMSHGGRIRAHEKYYLGDKRAMILFVGYQVPGSLGRRIEDGEKRVEIDGEHIRIYAGRATLRGYSGHADREQLLTFVENAGESLERVFVTMGEPKSSLFLAQRIKDFLGVDAVAPDAGQSSDIDW</sequence>